<keyword evidence="12" id="KW-1185">Reference proteome</keyword>
<dbReference type="AlphaFoldDB" id="A0A420X076"/>
<dbReference type="PANTHER" id="PTHR38035:SF1">
    <property type="entry name" value="ANCILLARY SECYEG TRANSLOCON SUBUNIT"/>
    <property type="match status" value="1"/>
</dbReference>
<gene>
    <name evidence="11" type="ORF">C7446_0910</name>
</gene>
<dbReference type="EMBL" id="RBIN01000002">
    <property type="protein sequence ID" value="RKR06910.1"/>
    <property type="molecule type" value="Genomic_DNA"/>
</dbReference>
<evidence type="ECO:0000256" key="8">
    <source>
        <dbReference type="ARBA" id="ARBA00024235"/>
    </source>
</evidence>
<protein>
    <recommendedName>
        <fullName evidence="8">Ancillary SecYEG translocon subunit</fullName>
    </recommendedName>
</protein>
<reference evidence="11 12" key="1">
    <citation type="submission" date="2018-10" db="EMBL/GenBank/DDBJ databases">
        <title>Genomic Encyclopedia of Type Strains, Phase IV (KMG-IV): sequencing the most valuable type-strain genomes for metagenomic binning, comparative biology and taxonomic classification.</title>
        <authorList>
            <person name="Goeker M."/>
        </authorList>
    </citation>
    <scope>NUCLEOTIDE SEQUENCE [LARGE SCALE GENOMIC DNA]</scope>
    <source>
        <strain evidence="11 12">DSM 23229</strain>
    </source>
</reference>
<evidence type="ECO:0000256" key="4">
    <source>
        <dbReference type="ARBA" id="ARBA00022989"/>
    </source>
</evidence>
<accession>A0A420X076</accession>
<keyword evidence="2" id="KW-1003">Cell membrane</keyword>
<evidence type="ECO:0000256" key="9">
    <source>
        <dbReference type="SAM" id="Phobius"/>
    </source>
</evidence>
<feature type="transmembrane region" description="Helical" evidence="9">
    <location>
        <begin position="30"/>
        <end position="47"/>
    </location>
</feature>
<dbReference type="GO" id="GO:0044877">
    <property type="term" value="F:protein-containing complex binding"/>
    <property type="evidence" value="ECO:0007669"/>
    <property type="project" value="InterPro"/>
</dbReference>
<dbReference type="Pfam" id="PF09976">
    <property type="entry name" value="TPR_21"/>
    <property type="match status" value="1"/>
</dbReference>
<keyword evidence="6" id="KW-0143">Chaperone</keyword>
<sequence length="224" mass="24712">MAEIRNHLEDDEDQELERAKQMWRNYGKPILGGVIIAVIAVLGWQWWQNHQAERQQAASLRYSQLVTLVSGQSLDEGARSNALELASQLESEFGGSLYADLAGLIEARVLVEGDSLDRAAQALNNLMDRTERGYVQSLARLDLARIQLARSNPEQALATLDQHDFSGALGARALDVRGDILKALDRPADARKAWQQALQTAQENDQPAFGIQLKLDDLAPAEAS</sequence>
<dbReference type="RefSeq" id="WP_121171667.1">
    <property type="nucleotide sequence ID" value="NZ_RBIN01000002.1"/>
</dbReference>
<evidence type="ECO:0000256" key="3">
    <source>
        <dbReference type="ARBA" id="ARBA00022692"/>
    </source>
</evidence>
<organism evidence="11 12">
    <name type="scientific">Kushneria sinocarnis</name>
    <dbReference type="NCBI Taxonomy" id="595502"/>
    <lineage>
        <taxon>Bacteria</taxon>
        <taxon>Pseudomonadati</taxon>
        <taxon>Pseudomonadota</taxon>
        <taxon>Gammaproteobacteria</taxon>
        <taxon>Oceanospirillales</taxon>
        <taxon>Halomonadaceae</taxon>
        <taxon>Kushneria</taxon>
    </lineage>
</organism>
<evidence type="ECO:0000256" key="2">
    <source>
        <dbReference type="ARBA" id="ARBA00022475"/>
    </source>
</evidence>
<dbReference type="GO" id="GO:0005886">
    <property type="term" value="C:plasma membrane"/>
    <property type="evidence" value="ECO:0007669"/>
    <property type="project" value="UniProtKB-SubCell"/>
</dbReference>
<comment type="similarity">
    <text evidence="7">Belongs to the YfgM family.</text>
</comment>
<evidence type="ECO:0000313" key="11">
    <source>
        <dbReference type="EMBL" id="RKR06910.1"/>
    </source>
</evidence>
<dbReference type="InterPro" id="IPR018704">
    <property type="entry name" value="SecYEG/CpoB_TPR"/>
</dbReference>
<comment type="subcellular location">
    <subcellularLocation>
        <location evidence="1">Cell membrane</location>
        <topology evidence="1">Single-pass type II membrane protein</topology>
    </subcellularLocation>
</comment>
<dbReference type="InterPro" id="IPR011990">
    <property type="entry name" value="TPR-like_helical_dom_sf"/>
</dbReference>
<evidence type="ECO:0000256" key="6">
    <source>
        <dbReference type="ARBA" id="ARBA00023186"/>
    </source>
</evidence>
<evidence type="ECO:0000256" key="5">
    <source>
        <dbReference type="ARBA" id="ARBA00023136"/>
    </source>
</evidence>
<keyword evidence="3 9" id="KW-0812">Transmembrane</keyword>
<dbReference type="InterPro" id="IPR026039">
    <property type="entry name" value="YfgM"/>
</dbReference>
<dbReference type="PANTHER" id="PTHR38035">
    <property type="entry name" value="UPF0070 PROTEIN YFGM"/>
    <property type="match status" value="1"/>
</dbReference>
<dbReference type="OrthoDB" id="9789675at2"/>
<evidence type="ECO:0000259" key="10">
    <source>
        <dbReference type="Pfam" id="PF09976"/>
    </source>
</evidence>
<evidence type="ECO:0000256" key="1">
    <source>
        <dbReference type="ARBA" id="ARBA00004401"/>
    </source>
</evidence>
<dbReference type="Proteomes" id="UP000281975">
    <property type="component" value="Unassembled WGS sequence"/>
</dbReference>
<evidence type="ECO:0000313" key="12">
    <source>
        <dbReference type="Proteomes" id="UP000281975"/>
    </source>
</evidence>
<feature type="domain" description="Ancillary SecYEG translocon subunit/Cell division coordinator CpoB TPR" evidence="10">
    <location>
        <begin position="20"/>
        <end position="219"/>
    </location>
</feature>
<name>A0A420X076_9GAMM</name>
<evidence type="ECO:0000256" key="7">
    <source>
        <dbReference type="ARBA" id="ARBA00024197"/>
    </source>
</evidence>
<dbReference type="SUPFAM" id="SSF48452">
    <property type="entry name" value="TPR-like"/>
    <property type="match status" value="1"/>
</dbReference>
<dbReference type="Gene3D" id="1.25.40.10">
    <property type="entry name" value="Tetratricopeptide repeat domain"/>
    <property type="match status" value="1"/>
</dbReference>
<dbReference type="PIRSF" id="PIRSF006170">
    <property type="entry name" value="YfgM"/>
    <property type="match status" value="1"/>
</dbReference>
<keyword evidence="5 9" id="KW-0472">Membrane</keyword>
<keyword evidence="4 9" id="KW-1133">Transmembrane helix</keyword>
<comment type="caution">
    <text evidence="11">The sequence shown here is derived from an EMBL/GenBank/DDBJ whole genome shotgun (WGS) entry which is preliminary data.</text>
</comment>
<proteinExistence type="inferred from homology"/>